<comment type="caution">
    <text evidence="2">The sequence shown here is derived from an EMBL/GenBank/DDBJ whole genome shotgun (WGS) entry which is preliminary data.</text>
</comment>
<reference evidence="2 3" key="1">
    <citation type="submission" date="2024-09" db="EMBL/GenBank/DDBJ databases">
        <title>Chromosome-scale assembly of Riccia fluitans.</title>
        <authorList>
            <person name="Paukszto L."/>
            <person name="Sawicki J."/>
            <person name="Karawczyk K."/>
            <person name="Piernik-Szablinska J."/>
            <person name="Szczecinska M."/>
            <person name="Mazdziarz M."/>
        </authorList>
    </citation>
    <scope>NUCLEOTIDE SEQUENCE [LARGE SCALE GENOMIC DNA]</scope>
    <source>
        <strain evidence="2">Rf_01</strain>
        <tissue evidence="2">Aerial parts of the thallus</tissue>
    </source>
</reference>
<proteinExistence type="predicted"/>
<accession>A0ABD1ZDN5</accession>
<evidence type="ECO:0000313" key="2">
    <source>
        <dbReference type="EMBL" id="KAL2649560.1"/>
    </source>
</evidence>
<evidence type="ECO:0000256" key="1">
    <source>
        <dbReference type="SAM" id="MobiDB-lite"/>
    </source>
</evidence>
<dbReference type="EMBL" id="JBHFFA010000001">
    <property type="protein sequence ID" value="KAL2649560.1"/>
    <property type="molecule type" value="Genomic_DNA"/>
</dbReference>
<keyword evidence="3" id="KW-1185">Reference proteome</keyword>
<sequence length="152" mass="17329">MLVRGSADRSSPVVGDKKKGGGGGREVIGDWWTEKRSHAVSRAEHSKVRRKERFRLYRTPPERQSHDLRHVSLTSVACGDTRLALCAWTLRNSPVPHSSSRSFLLLLLIVRLYRDLHWRRTVVVATSQIWKTSAEYLEDDGRVVGGWLVSRL</sequence>
<gene>
    <name evidence="2" type="ORF">R1flu_017688</name>
</gene>
<organism evidence="2 3">
    <name type="scientific">Riccia fluitans</name>
    <dbReference type="NCBI Taxonomy" id="41844"/>
    <lineage>
        <taxon>Eukaryota</taxon>
        <taxon>Viridiplantae</taxon>
        <taxon>Streptophyta</taxon>
        <taxon>Embryophyta</taxon>
        <taxon>Marchantiophyta</taxon>
        <taxon>Marchantiopsida</taxon>
        <taxon>Marchantiidae</taxon>
        <taxon>Marchantiales</taxon>
        <taxon>Ricciaceae</taxon>
        <taxon>Riccia</taxon>
    </lineage>
</organism>
<feature type="region of interest" description="Disordered" evidence="1">
    <location>
        <begin position="1"/>
        <end position="29"/>
    </location>
</feature>
<name>A0ABD1ZDN5_9MARC</name>
<dbReference type="Proteomes" id="UP001605036">
    <property type="component" value="Unassembled WGS sequence"/>
</dbReference>
<protein>
    <submittedName>
        <fullName evidence="2">Uncharacterized protein</fullName>
    </submittedName>
</protein>
<dbReference type="AlphaFoldDB" id="A0ABD1ZDN5"/>
<evidence type="ECO:0000313" key="3">
    <source>
        <dbReference type="Proteomes" id="UP001605036"/>
    </source>
</evidence>